<evidence type="ECO:0000259" key="10">
    <source>
        <dbReference type="PROSITE" id="PS51194"/>
    </source>
</evidence>
<evidence type="ECO:0000313" key="11">
    <source>
        <dbReference type="EMBL" id="KII61718.1"/>
    </source>
</evidence>
<feature type="compositionally biased region" description="Polar residues" evidence="7">
    <location>
        <begin position="182"/>
        <end position="203"/>
    </location>
</feature>
<keyword evidence="2" id="KW-0677">Repeat</keyword>
<dbReference type="Pfam" id="PF00271">
    <property type="entry name" value="Helicase_C"/>
    <property type="match status" value="1"/>
</dbReference>
<dbReference type="InterPro" id="IPR023780">
    <property type="entry name" value="Chromo_domain"/>
</dbReference>
<dbReference type="Gene3D" id="2.40.50.40">
    <property type="match status" value="2"/>
</dbReference>
<organism evidence="11 12">
    <name type="scientific">Thelohanellus kitauei</name>
    <name type="common">Myxosporean</name>
    <dbReference type="NCBI Taxonomy" id="669202"/>
    <lineage>
        <taxon>Eukaryota</taxon>
        <taxon>Metazoa</taxon>
        <taxon>Cnidaria</taxon>
        <taxon>Myxozoa</taxon>
        <taxon>Myxosporea</taxon>
        <taxon>Bivalvulida</taxon>
        <taxon>Platysporina</taxon>
        <taxon>Myxobolidae</taxon>
        <taxon>Thelohanellus</taxon>
    </lineage>
</organism>
<feature type="region of interest" description="Disordered" evidence="7">
    <location>
        <begin position="1603"/>
        <end position="1628"/>
    </location>
</feature>
<dbReference type="FunFam" id="3.40.50.300:FF:000015">
    <property type="entry name" value="chromodomain-helicase-DNA-binding protein 9 isoform X1"/>
    <property type="match status" value="1"/>
</dbReference>
<dbReference type="Proteomes" id="UP000031668">
    <property type="component" value="Unassembled WGS sequence"/>
</dbReference>
<dbReference type="OrthoDB" id="5857104at2759"/>
<dbReference type="Gene3D" id="1.10.10.60">
    <property type="entry name" value="Homeodomain-like"/>
    <property type="match status" value="1"/>
</dbReference>
<comment type="caution">
    <text evidence="11">The sequence shown here is derived from an EMBL/GenBank/DDBJ whole genome shotgun (WGS) entry which is preliminary data.</text>
</comment>
<dbReference type="GO" id="GO:0005634">
    <property type="term" value="C:nucleus"/>
    <property type="evidence" value="ECO:0007669"/>
    <property type="project" value="UniProtKB-SubCell"/>
</dbReference>
<feature type="domain" description="Chromo" evidence="8">
    <location>
        <begin position="800"/>
        <end position="844"/>
    </location>
</feature>
<evidence type="ECO:0000259" key="8">
    <source>
        <dbReference type="PROSITE" id="PS50013"/>
    </source>
</evidence>
<gene>
    <name evidence="11" type="ORF">RF11_06674</name>
</gene>
<feature type="domain" description="Helicase ATP-binding" evidence="9">
    <location>
        <begin position="902"/>
        <end position="1076"/>
    </location>
</feature>
<dbReference type="InterPro" id="IPR049730">
    <property type="entry name" value="SNF2/RAD54-like_C"/>
</dbReference>
<dbReference type="Pfam" id="PF00176">
    <property type="entry name" value="SNF2-rel_dom"/>
    <property type="match status" value="1"/>
</dbReference>
<dbReference type="InterPro" id="IPR001650">
    <property type="entry name" value="Helicase_C-like"/>
</dbReference>
<dbReference type="Pfam" id="PF23078">
    <property type="entry name" value="HTH_CHD6-9"/>
    <property type="match status" value="1"/>
</dbReference>
<evidence type="ECO:0000256" key="4">
    <source>
        <dbReference type="ARBA" id="ARBA00022801"/>
    </source>
</evidence>
<evidence type="ECO:0000256" key="7">
    <source>
        <dbReference type="SAM" id="MobiDB-lite"/>
    </source>
</evidence>
<protein>
    <submittedName>
        <fullName evidence="11">Chromodomain-helicase-DNA-binding protein 8</fullName>
    </submittedName>
</protein>
<keyword evidence="12" id="KW-1185">Reference proteome</keyword>
<evidence type="ECO:0000256" key="3">
    <source>
        <dbReference type="ARBA" id="ARBA00022741"/>
    </source>
</evidence>
<dbReference type="InterPro" id="IPR016197">
    <property type="entry name" value="Chromo-like_dom_sf"/>
</dbReference>
<evidence type="ECO:0000313" key="12">
    <source>
        <dbReference type="Proteomes" id="UP000031668"/>
    </source>
</evidence>
<keyword evidence="11" id="KW-0238">DNA-binding</keyword>
<dbReference type="SMART" id="SM00487">
    <property type="entry name" value="DEXDc"/>
    <property type="match status" value="1"/>
</dbReference>
<feature type="region of interest" description="Disordered" evidence="7">
    <location>
        <begin position="175"/>
        <end position="203"/>
    </location>
</feature>
<evidence type="ECO:0000256" key="5">
    <source>
        <dbReference type="ARBA" id="ARBA00022840"/>
    </source>
</evidence>
<feature type="compositionally biased region" description="Polar residues" evidence="7">
    <location>
        <begin position="639"/>
        <end position="650"/>
    </location>
</feature>
<feature type="region of interest" description="Disordered" evidence="7">
    <location>
        <begin position="596"/>
        <end position="650"/>
    </location>
</feature>
<feature type="compositionally biased region" description="Polar residues" evidence="7">
    <location>
        <begin position="1"/>
        <end position="14"/>
    </location>
</feature>
<evidence type="ECO:0000256" key="2">
    <source>
        <dbReference type="ARBA" id="ARBA00022737"/>
    </source>
</evidence>
<keyword evidence="4" id="KW-0378">Hydrolase</keyword>
<proteinExistence type="predicted"/>
<sequence>MNPNEDQPDVNNLSAPDDNSRPLMQVSQSEPNLTSENLTQYHVFPNHPSGTQFFQQTNPYLINPNNPAQLTLVRNQYHANPAYPPSTSPRPGIRPQTLESIYAPTYSNVQPNVGMNNPSVPANVVMSDLFAMRSFNTTHPNDTGHYIDPSQGNMTGSVPHSSNVPMSVPPDHMRTAGFTAPSAGSSQVHIDRTSASPHVQSNQPTQIISPNYVVHQQNVSENYGAHPGFIRSGPPIAMNSMGQFILNPMAPGQLNANLIGPGQMTQQPVSPSPMAINRISPSQMRANHMVINQIAGSSMNPAQINTAPMGPNVMVQNQMSPNQQRPSIMDANQVGTGPIVSGAIRTIQVGVGSVGMNTNCISPMATGQPVGSSHLMGSHVSATPITMSTPSVVESNISQPANFQQGETRETGHQSSSQMSGHVNPSMQQGNQQPSVNAVPQVTQQTIQDPAVVQARLNHLATQIQQIQMMITQLSNSNNPQAPAQIQAFNQRLNMLRSMYFQITMNNQQQVQRTPAAMQPHTLIQQPYPNNPNAIALIQQQMLQNQYQNMHINPAQRPNFIQRFPMRMAGQAHNPMMVPPGLARFSGPRPFVPGTTGFPMLGQVRGQLYQDQTRGRRGVKQRRRKHYSSESEEEEEVTTSDAESISQLSVSDQQLDIMEPRRSTRKRVARTYIQELPDESDSEEKKKESVELVQGNPPDLVPFQPNDQVEGKVMLIERILADRVRPADDGEEDSTVSEGIVEEYFIKFKCYSYLHCEWCSTSELKKRDRNAISKIRRYKNKKRDSPFLFVDEDPFNPEYVEIDRILDVKTTPDSINSDQKINCYLVKWCGLAYDESTWEFEDAVDELSVSKFHQRNQLPPPDALSFKQKPTVYTWQKIPKSPTYNNDNVLREYQLEGINWLLYEYYCGTNCILADEMGLGKTIQSIAFLVEIKRVGIRGPFLIIAPLSTIGNWYREFQSWSDFNVVVFHGAASSRNIIHRYELYFRDENGEIVPDICKFEVLITTYEMILSENKFLSSVRWRVAIVDEAHRLKNRKCKLLGSLSNIYTEHRVLLTGTPLQNTLDELLSLLNFLDPARAEALETMISQDGGGRLETNAQVQQIQSVLKPVILRRLKEDVEKNIAPKEETIIEVEMTSIQKKVYRGILERNLSFLTKGTSSTNLPNLMNIMMELRKCCNHPFLNNGVEEKILAEFASNSELDRQTIYRKALIESSGKMVLVDKLLPKLRDSGHKMLIFSQMVRVLDLIEEYLVSHGFAFERIDGGVRGNLRQAAIDRFSKPDSDRSVFLLCTKAGGLGINLTAADTVIIFDSDWNPQNDIQAQARCHRIGQNKAVKVYRLICRKTYEREMFDRASLKLGLDKAVLQDINHDNTDGKNPLPGGRATLSKKDVEELLRRGAYAAVMDEDTEASAQFCSEDIEQILERRSTVIQVAGEVKGSTFAKASFNAEISGEQVDIDDPDFWQKWAKTAKITSGISQNDFIDDKPRIRKQVRSVEDAPGEDVYDYMADLPTRRAVPRSQRTSWFKKECIRVEKFLLIFGWGRWSDIFALCDFKSNMTPFDVEQISKTIVVIAWHSCKNADSTFSDFVEKAIRLSTLKNRNEQDSEDFNYRPYGKRTRKKNRDSRRKNEKSKLCLYQTNSDWKNQDINTLVFDPDYKKHLTQSATKILIRLRLLFYIEYYILRDCKDDVLQGVGIDDLTIPVVPVNRLSLTFPEWWDTTCDRSLFVGTFKHGYENYPAMLSDTQLCFCKHISASSKTISDDSLVRKRGRKRKSAAATSSELNEAEALDPSGAGGNPENSNDSLIKTSDMPNYADLNTYLKRLVMGYWKNRSKTLSKPTKFDSKATKWTKKEEADFYKALTVYGIQYTPNGIIVWDNFRTHGKFDKKDDVSMSLYLDALVRKCLSILNPESRTLSADEGVMSEGVLNYEKSEKVLKFMELFELIRKALRVPDIVTKLQNVPGSSELPEWWTTDSDVDLLKASALYGIDQSDKRIFQDSSLSFQSVIQQCHQTLSSSNEIITGITDVPNSADLSVEVIKSIINWPKFKTILNRLYGLSMYLTTGTWHPSFEIVIDNLIQKSRQLMLASQQPTVQNLDDAATNDPPQLSISINDKSAGTATDLIVDPQTD</sequence>
<dbReference type="InterPro" id="IPR051493">
    <property type="entry name" value="CHD"/>
</dbReference>
<dbReference type="GO" id="GO:0005524">
    <property type="term" value="F:ATP binding"/>
    <property type="evidence" value="ECO:0007669"/>
    <property type="project" value="UniProtKB-KW"/>
</dbReference>
<keyword evidence="6" id="KW-0539">Nucleus</keyword>
<dbReference type="SUPFAM" id="SSF54160">
    <property type="entry name" value="Chromo domain-like"/>
    <property type="match status" value="2"/>
</dbReference>
<feature type="region of interest" description="Disordered" evidence="7">
    <location>
        <begin position="1"/>
        <end position="31"/>
    </location>
</feature>
<dbReference type="GO" id="GO:0003677">
    <property type="term" value="F:DNA binding"/>
    <property type="evidence" value="ECO:0007669"/>
    <property type="project" value="UniProtKB-KW"/>
</dbReference>
<dbReference type="SMART" id="SM00490">
    <property type="entry name" value="HELICc"/>
    <property type="match status" value="1"/>
</dbReference>
<keyword evidence="5" id="KW-0067">ATP-binding</keyword>
<feature type="region of interest" description="Disordered" evidence="7">
    <location>
        <begin position="401"/>
        <end position="437"/>
    </location>
</feature>
<dbReference type="CDD" id="cd18793">
    <property type="entry name" value="SF2_C_SNF"/>
    <property type="match status" value="1"/>
</dbReference>
<dbReference type="InterPro" id="IPR014001">
    <property type="entry name" value="Helicase_ATP-bd"/>
</dbReference>
<feature type="region of interest" description="Disordered" evidence="7">
    <location>
        <begin position="673"/>
        <end position="705"/>
    </location>
</feature>
<dbReference type="InterPro" id="IPR000330">
    <property type="entry name" value="SNF2_N"/>
</dbReference>
<keyword evidence="11" id="KW-0347">Helicase</keyword>
<dbReference type="CDD" id="cd18668">
    <property type="entry name" value="CD1_tandem_CHD5-9_like"/>
    <property type="match status" value="1"/>
</dbReference>
<feature type="compositionally biased region" description="Polar residues" evidence="7">
    <location>
        <begin position="1794"/>
        <end position="1804"/>
    </location>
</feature>
<dbReference type="InterPro" id="IPR038718">
    <property type="entry name" value="SNF2-like_sf"/>
</dbReference>
<dbReference type="InterPro" id="IPR000953">
    <property type="entry name" value="Chromo/chromo_shadow_dom"/>
</dbReference>
<dbReference type="EMBL" id="JWZT01005273">
    <property type="protein sequence ID" value="KII61718.1"/>
    <property type="molecule type" value="Genomic_DNA"/>
</dbReference>
<dbReference type="PROSITE" id="PS50013">
    <property type="entry name" value="CHROMO_2"/>
    <property type="match status" value="1"/>
</dbReference>
<feature type="domain" description="Helicase C-terminal" evidence="10">
    <location>
        <begin position="1218"/>
        <end position="1369"/>
    </location>
</feature>
<evidence type="ECO:0000256" key="6">
    <source>
        <dbReference type="ARBA" id="ARBA00023242"/>
    </source>
</evidence>
<keyword evidence="3" id="KW-0547">Nucleotide-binding</keyword>
<feature type="compositionally biased region" description="Polar residues" evidence="7">
    <location>
        <begin position="413"/>
        <end position="437"/>
    </location>
</feature>
<reference evidence="11 12" key="1">
    <citation type="journal article" date="2014" name="Genome Biol. Evol.">
        <title>The genome of the myxosporean Thelohanellus kitauei shows adaptations to nutrient acquisition within its fish host.</title>
        <authorList>
            <person name="Yang Y."/>
            <person name="Xiong J."/>
            <person name="Zhou Z."/>
            <person name="Huo F."/>
            <person name="Miao W."/>
            <person name="Ran C."/>
            <person name="Liu Y."/>
            <person name="Zhang J."/>
            <person name="Feng J."/>
            <person name="Wang M."/>
            <person name="Wang M."/>
            <person name="Wang L."/>
            <person name="Yao B."/>
        </authorList>
    </citation>
    <scope>NUCLEOTIDE SEQUENCE [LARGE SCALE GENOMIC DNA]</scope>
    <source>
        <strain evidence="11">Wuqing</strain>
    </source>
</reference>
<dbReference type="Pfam" id="PF00385">
    <property type="entry name" value="Chromo"/>
    <property type="match status" value="1"/>
</dbReference>
<dbReference type="SMART" id="SM00298">
    <property type="entry name" value="CHROMO"/>
    <property type="match status" value="2"/>
</dbReference>
<dbReference type="Gene3D" id="3.40.50.10810">
    <property type="entry name" value="Tandem AAA-ATPase domain"/>
    <property type="match status" value="1"/>
</dbReference>
<comment type="subcellular location">
    <subcellularLocation>
        <location evidence="1">Nucleus</location>
    </subcellularLocation>
</comment>
<dbReference type="PANTHER" id="PTHR46850:SF1">
    <property type="entry name" value="CHROMODOMAIN-HELICASE-DNA-BINDING PROTEIN 9"/>
    <property type="match status" value="1"/>
</dbReference>
<name>A0A0C2I918_THEKT</name>
<evidence type="ECO:0000256" key="1">
    <source>
        <dbReference type="ARBA" id="ARBA00004123"/>
    </source>
</evidence>
<accession>A0A0C2I918</accession>
<dbReference type="SUPFAM" id="SSF52540">
    <property type="entry name" value="P-loop containing nucleoside triphosphate hydrolases"/>
    <property type="match status" value="2"/>
</dbReference>
<dbReference type="GO" id="GO:0016787">
    <property type="term" value="F:hydrolase activity"/>
    <property type="evidence" value="ECO:0007669"/>
    <property type="project" value="UniProtKB-KW"/>
</dbReference>
<feature type="region of interest" description="Disordered" evidence="7">
    <location>
        <begin position="1770"/>
        <end position="1804"/>
    </location>
</feature>
<dbReference type="InterPro" id="IPR027417">
    <property type="entry name" value="P-loop_NTPase"/>
</dbReference>
<dbReference type="GO" id="GO:0004386">
    <property type="term" value="F:helicase activity"/>
    <property type="evidence" value="ECO:0007669"/>
    <property type="project" value="UniProtKB-KW"/>
</dbReference>
<dbReference type="PROSITE" id="PS51192">
    <property type="entry name" value="HELICASE_ATP_BIND_1"/>
    <property type="match status" value="1"/>
</dbReference>
<dbReference type="PANTHER" id="PTHR46850">
    <property type="entry name" value="CHROMODOMAIN-HELICASE-DNA-BINDING PROTEIN 9"/>
    <property type="match status" value="1"/>
</dbReference>
<feature type="compositionally biased region" description="Basic residues" evidence="7">
    <location>
        <begin position="1611"/>
        <end position="1627"/>
    </location>
</feature>
<dbReference type="Gene3D" id="3.40.50.300">
    <property type="entry name" value="P-loop containing nucleotide triphosphate hydrolases"/>
    <property type="match status" value="1"/>
</dbReference>
<feature type="compositionally biased region" description="Basic residues" evidence="7">
    <location>
        <begin position="615"/>
        <end position="626"/>
    </location>
</feature>
<dbReference type="InterPro" id="IPR056342">
    <property type="entry name" value="HTH_CHD6-9"/>
</dbReference>
<dbReference type="PROSITE" id="PS51194">
    <property type="entry name" value="HELICASE_CTER"/>
    <property type="match status" value="1"/>
</dbReference>
<evidence type="ECO:0000259" key="9">
    <source>
        <dbReference type="PROSITE" id="PS51192"/>
    </source>
</evidence>